<dbReference type="GO" id="GO:0036297">
    <property type="term" value="P:interstrand cross-link repair"/>
    <property type="evidence" value="ECO:0007669"/>
    <property type="project" value="TreeGrafter"/>
</dbReference>
<gene>
    <name evidence="5" type="ORF">CPter91_5219</name>
</gene>
<dbReference type="Gene3D" id="3.40.50.300">
    <property type="entry name" value="P-loop containing nucleotide triphosphate hydrolases"/>
    <property type="match status" value="3"/>
</dbReference>
<dbReference type="InterPro" id="IPR001650">
    <property type="entry name" value="Helicase_C-like"/>
</dbReference>
<keyword evidence="1" id="KW-0547">Nucleotide-binding</keyword>
<protein>
    <submittedName>
        <fullName evidence="5">DEAD/DEAH box helicase family protein</fullName>
    </submittedName>
</protein>
<dbReference type="InterPro" id="IPR014001">
    <property type="entry name" value="Helicase_ATP-bd"/>
</dbReference>
<dbReference type="InterPro" id="IPR011545">
    <property type="entry name" value="DEAD/DEAH_box_helicase_dom"/>
</dbReference>
<feature type="compositionally biased region" description="Basic and acidic residues" evidence="3">
    <location>
        <begin position="248"/>
        <end position="260"/>
    </location>
</feature>
<dbReference type="KEGG" id="cpra:CPter91_5219"/>
<keyword evidence="5" id="KW-0347">Helicase</keyword>
<evidence type="ECO:0000256" key="2">
    <source>
        <dbReference type="ARBA" id="ARBA00022840"/>
    </source>
</evidence>
<dbReference type="GO" id="GO:0006289">
    <property type="term" value="P:nucleotide-excision repair"/>
    <property type="evidence" value="ECO:0007669"/>
    <property type="project" value="TreeGrafter"/>
</dbReference>
<dbReference type="STRING" id="279113.CPter91_5219"/>
<evidence type="ECO:0000256" key="1">
    <source>
        <dbReference type="ARBA" id="ARBA00022741"/>
    </source>
</evidence>
<dbReference type="GO" id="GO:0003676">
    <property type="term" value="F:nucleic acid binding"/>
    <property type="evidence" value="ECO:0007669"/>
    <property type="project" value="InterPro"/>
</dbReference>
<name>A0A127QBU1_9BURK</name>
<keyword evidence="2" id="KW-0067">ATP-binding</keyword>
<dbReference type="PATRIC" id="fig|279113.9.peg.5173"/>
<dbReference type="GO" id="GO:0005524">
    <property type="term" value="F:ATP binding"/>
    <property type="evidence" value="ECO:0007669"/>
    <property type="project" value="UniProtKB-KW"/>
</dbReference>
<dbReference type="RefSeq" id="WP_061945149.1">
    <property type="nucleotide sequence ID" value="NZ_CP013234.1"/>
</dbReference>
<dbReference type="EMBL" id="CP013234">
    <property type="protein sequence ID" value="AMP07507.1"/>
    <property type="molecule type" value="Genomic_DNA"/>
</dbReference>
<dbReference type="GO" id="GO:0043138">
    <property type="term" value="F:3'-5' DNA helicase activity"/>
    <property type="evidence" value="ECO:0007669"/>
    <property type="project" value="TreeGrafter"/>
</dbReference>
<dbReference type="SMART" id="SM00487">
    <property type="entry name" value="DEXDc"/>
    <property type="match status" value="1"/>
</dbReference>
<dbReference type="PANTHER" id="PTHR47957">
    <property type="entry name" value="ATP-DEPENDENT HELICASE HRQ1"/>
    <property type="match status" value="1"/>
</dbReference>
<evidence type="ECO:0000313" key="5">
    <source>
        <dbReference type="EMBL" id="AMP07507.1"/>
    </source>
</evidence>
<organism evidence="5 6">
    <name type="scientific">Collimonas pratensis</name>
    <dbReference type="NCBI Taxonomy" id="279113"/>
    <lineage>
        <taxon>Bacteria</taxon>
        <taxon>Pseudomonadati</taxon>
        <taxon>Pseudomonadota</taxon>
        <taxon>Betaproteobacteria</taxon>
        <taxon>Burkholderiales</taxon>
        <taxon>Oxalobacteraceae</taxon>
        <taxon>Collimonas</taxon>
    </lineage>
</organism>
<dbReference type="Pfam" id="PF00271">
    <property type="entry name" value="Helicase_C"/>
    <property type="match status" value="1"/>
</dbReference>
<dbReference type="Proteomes" id="UP000074561">
    <property type="component" value="Chromosome"/>
</dbReference>
<dbReference type="OrthoDB" id="9815222at2"/>
<keyword evidence="5" id="KW-0378">Hydrolase</keyword>
<feature type="region of interest" description="Disordered" evidence="3">
    <location>
        <begin position="244"/>
        <end position="264"/>
    </location>
</feature>
<accession>A0A127QBU1</accession>
<evidence type="ECO:0000313" key="6">
    <source>
        <dbReference type="Proteomes" id="UP000074561"/>
    </source>
</evidence>
<dbReference type="InterPro" id="IPR027417">
    <property type="entry name" value="P-loop_NTPase"/>
</dbReference>
<dbReference type="PROSITE" id="PS51192">
    <property type="entry name" value="HELICASE_ATP_BIND_1"/>
    <property type="match status" value="1"/>
</dbReference>
<dbReference type="SUPFAM" id="SSF52540">
    <property type="entry name" value="P-loop containing nucleoside triphosphate hydrolases"/>
    <property type="match status" value="2"/>
</dbReference>
<sequence>MLDPIGGFGRIRDFFISYVETSFRISDPDVSKIRRKLLESYDTLATEPFLEPVLRYTGHPKLLEDLAMDDNGPLGNLSIAGRRAFVELALSGLFDGDIADSEIKRKSRYAPYQHQISMLERGIKPGHPGIVTSGTGSGKTESFMLPILAAIANEAVQWKKPDASFLQNRWWESDDASWRAMRQGERRPAAMRALILYPMNALVEDQMVRLRKTLDSEEARTVMDERFDGNRVFFAQYTSATPVTGYETHPRMADDTDEKKRRSRGLRKLRSALKRAEQDQQAARKHDANAAAEAALSGEKIPDLTRYIFPSMDGGEMLSRWDIQAAPPDLMVTNASMLGAMLSREVEEKIFDTTRNWLISNDDAYFYLVFDELHLIRGSAGTEIAFLIKTLIQRLGLDQPQHRYKLRILASSASLPMIGDDGEQSRTYLRDLFAPFGTSKTANDPGSTDSTFWKGCVVEGVPSIPIWNLEAIDPAPFVKLMQIALAGGADFVAKMKFSDELLLAVKSAASALGIAGQSEEDTVKNLAEAAAAAMTSGCRDGKGVRATRLTEVANRIFADGGPDHELALRGLMLARALPESGLWDKNRAGVALTTPAFRVHTFIRNIEGLFAAPSPTADGVEFSNLTIERGLSHARPDANTKRGKRLFELLYCEACGDLLIGGQRGDKTLTATATELLPSSGNLENLPEGAANEYYDSMKLEEFAVFWPRRTPPLLPERDYDDWQLAHLDPHSGVVFTRLDAEVPDGHVGGHLYRQKENAVRNVKGRVTGPRSAQPFCCPKCGTDYSRRPVTNRSRSPIRAFRTGVSKASQLVATELFELLLAIGAEPKGICFSDSRQDAANQALEIENMHLLDVRREILVATARSYVAKQRAEWISPEEFEKQTTALMNEKKFAEVAAYGARYNAQGSEGEKPPAEGRIVPLAKLLQHKEGHGHVGELVAEFVRMGVHPFDKAGRQKFRGHEWHELFVPAGTNGNDIAYHEELTGADRLNLAGLILSQQYELVDDVIFANTFFALEETGLAYPCVSDRDIAGKDELDAWLRVFAGAYRIRDNQYFDEDAKKEWVLGFDITNNRVKKVAQKVFGDTSVVEKLSSVLGRLSAIGHKSGWFDIGNLHLRVAEGGDPYWRCKTCERVHMHYGIRHCTRCGDPLALGASGKVEDLWQENFLGKRIVRGAKDEVPRFRLRVEELTGQTDNFSDRLRKFKGIFVDGQSETKKRATEIDMLSVTTTMEVGIDIGSLQSVYQANMPPQRFNYQQRVGRAGRRGQAFSFVATFCRGRTHDAYYFAHPKAITGDAPPPPFLAINHEPIPLRLLRKSWLRAAFKMLRQECHQNSKPYPGDLLLPPDIHGEYVTMADYYFDDAAGWPQRLRDALHSTISVRDEFLQAATFSVDQQTALATHATVEQLMSEINGLKPNEPTGTGFGLARFLAEQGLLPMYGMPTRVRNLYLGLREDDGKGSDEYEWSTISRDLDLAVFEFAPGSVLVKDKQKHKVIGFTGNLSDPVKRAGGIAVQAVSDWWESETFVAICDACGSAKHYETLPTTELECDDCREQISIANFAEYKTPTAFRTDFNPQDSGDVVGRMNQRTVATVLKVGEPIVHRNIVVRRGAGATIMQLNDGVANSDEVAQQFRVDEVSDLRLPLPGASKWLKLTRSQAIETSIREKSQASRWELNGNLGMKFGLISRKKTDAVYLELRKFDSRLNLNHVARKGEFFNIATRAAAVSATQILVQKAALMLDVSAEEFEALEPRLRGGLPMLQIADSLVNGSGLCKRLGDPDVSGGVPYIAKLLEEILENEIVWPLQDFLGTDGDGAHAEQCKTSCYRCIQRFGNRRYHGLLDWRLGIAYLRAMIQDNYSAGIDTNDRNFPEIAEWHEYAHSLAESVVAMRPGTMSYVVLAASKLPCIIARSLAGDELFRTVVVHPLWRKDESVMSKILGTDWANGLTFTDTFNLERRPLRTLAEMHNKQANIESK</sequence>
<proteinExistence type="predicted"/>
<evidence type="ECO:0000256" key="3">
    <source>
        <dbReference type="SAM" id="MobiDB-lite"/>
    </source>
</evidence>
<reference evidence="5 6" key="1">
    <citation type="submission" date="2015-11" db="EMBL/GenBank/DDBJ databases">
        <title>Exploring the genomic traits of fungus-feeding bacterial genus Collimonas.</title>
        <authorList>
            <person name="Song C."/>
            <person name="Schmidt R."/>
            <person name="de Jager V."/>
            <person name="Krzyzanowska D."/>
            <person name="Jongedijk E."/>
            <person name="Cankar K."/>
            <person name="Beekwilder J."/>
            <person name="van Veen A."/>
            <person name="de Boer W."/>
            <person name="van Veen J.A."/>
            <person name="Garbeva P."/>
        </authorList>
    </citation>
    <scope>NUCLEOTIDE SEQUENCE [LARGE SCALE GENOMIC DNA]</scope>
    <source>
        <strain evidence="5 6">Ter91</strain>
    </source>
</reference>
<dbReference type="SMART" id="SM00490">
    <property type="entry name" value="HELICc"/>
    <property type="match status" value="1"/>
</dbReference>
<dbReference type="PANTHER" id="PTHR47957:SF3">
    <property type="entry name" value="ATP-DEPENDENT HELICASE HRQ1"/>
    <property type="match status" value="1"/>
</dbReference>
<evidence type="ECO:0000259" key="4">
    <source>
        <dbReference type="PROSITE" id="PS51192"/>
    </source>
</evidence>
<dbReference type="Pfam" id="PF00270">
    <property type="entry name" value="DEAD"/>
    <property type="match status" value="1"/>
</dbReference>
<feature type="domain" description="Helicase ATP-binding" evidence="4">
    <location>
        <begin position="120"/>
        <end position="433"/>
    </location>
</feature>